<dbReference type="EMBL" id="MK500358">
    <property type="protein sequence ID" value="QBK87556.1"/>
    <property type="molecule type" value="Genomic_DNA"/>
</dbReference>
<name>A0A481YYL5_9VIRU</name>
<reference evidence="1" key="1">
    <citation type="journal article" date="2019" name="MBio">
        <title>Virus Genomes from Deep Sea Sediments Expand the Ocean Megavirome and Support Independent Origins of Viral Gigantism.</title>
        <authorList>
            <person name="Backstrom D."/>
            <person name="Yutin N."/>
            <person name="Jorgensen S.L."/>
            <person name="Dharamshi J."/>
            <person name="Homa F."/>
            <person name="Zaremba-Niedwiedzka K."/>
            <person name="Spang A."/>
            <person name="Wolf Y.I."/>
            <person name="Koonin E.V."/>
            <person name="Ettema T.J."/>
        </authorList>
    </citation>
    <scope>NUCLEOTIDE SEQUENCE</scope>
</reference>
<sequence length="232" mass="26404">MIQVCGEDTQQCVQSSKCQIKPLEKCPRWGVIGCDYEKYCTKLTDECGNLPDRCLCNNIYKDCCKQDYQWGYSDGHIKNLGQNEYLYYYSIGGAISELTFKDLGSVKLIIQPEKTGYLYVTIPPFAGSNKNIYTYLTRSSQVDACQNLYCKNQTFRIKKVYSLILISTPDSKSVWAYKQATGEIVDNITNPTIKLTATQTIDQEGNNYGMSAVAVPYDTPKTDYDIWLYEKV</sequence>
<accession>A0A481YYL5</accession>
<evidence type="ECO:0000313" key="1">
    <source>
        <dbReference type="EMBL" id="QBK87556.1"/>
    </source>
</evidence>
<gene>
    <name evidence="1" type="ORF">LCMAC201_04690</name>
</gene>
<protein>
    <submittedName>
        <fullName evidence="1">Uncharacterized protein</fullName>
    </submittedName>
</protein>
<proteinExistence type="predicted"/>
<organism evidence="1">
    <name type="scientific">Marseillevirus LCMAC201</name>
    <dbReference type="NCBI Taxonomy" id="2506605"/>
    <lineage>
        <taxon>Viruses</taxon>
        <taxon>Varidnaviria</taxon>
        <taxon>Bamfordvirae</taxon>
        <taxon>Nucleocytoviricota</taxon>
        <taxon>Megaviricetes</taxon>
        <taxon>Pimascovirales</taxon>
        <taxon>Pimascovirales incertae sedis</taxon>
        <taxon>Marseilleviridae</taxon>
    </lineage>
</organism>